<proteinExistence type="predicted"/>
<gene>
    <name evidence="1" type="ORF">RO3G_09232</name>
</gene>
<dbReference type="EMBL" id="CH476738">
    <property type="protein sequence ID" value="EIE84522.1"/>
    <property type="molecule type" value="Genomic_DNA"/>
</dbReference>
<accession>I1C7U2</accession>
<organism evidence="1 2">
    <name type="scientific">Rhizopus delemar (strain RA 99-880 / ATCC MYA-4621 / FGSC 9543 / NRRL 43880)</name>
    <name type="common">Mucormycosis agent</name>
    <name type="synonym">Rhizopus arrhizus var. delemar</name>
    <dbReference type="NCBI Taxonomy" id="246409"/>
    <lineage>
        <taxon>Eukaryota</taxon>
        <taxon>Fungi</taxon>
        <taxon>Fungi incertae sedis</taxon>
        <taxon>Mucoromycota</taxon>
        <taxon>Mucoromycotina</taxon>
        <taxon>Mucoromycetes</taxon>
        <taxon>Mucorales</taxon>
        <taxon>Mucorineae</taxon>
        <taxon>Rhizopodaceae</taxon>
        <taxon>Rhizopus</taxon>
    </lineage>
</organism>
<dbReference type="RefSeq" id="XP_067519918.1">
    <property type="nucleotide sequence ID" value="XM_067663817.1"/>
</dbReference>
<dbReference type="VEuPathDB" id="FungiDB:RO3G_09232"/>
<name>I1C7U2_RHIO9</name>
<protein>
    <submittedName>
        <fullName evidence="1">Uncharacterized protein</fullName>
    </submittedName>
</protein>
<dbReference type="InParanoid" id="I1C7U2"/>
<dbReference type="Proteomes" id="UP000009138">
    <property type="component" value="Unassembled WGS sequence"/>
</dbReference>
<dbReference type="GeneID" id="93616198"/>
<evidence type="ECO:0000313" key="2">
    <source>
        <dbReference type="Proteomes" id="UP000009138"/>
    </source>
</evidence>
<dbReference type="AlphaFoldDB" id="I1C7U2"/>
<evidence type="ECO:0000313" key="1">
    <source>
        <dbReference type="EMBL" id="EIE84522.1"/>
    </source>
</evidence>
<sequence>MVYREGQPLEPIERTYTDVSRRGRISRILVECNSDLWFLVTTHAQDRCADVLDVDVALMLRWGDSAKPFF</sequence>
<keyword evidence="2" id="KW-1185">Reference proteome</keyword>
<reference evidence="1 2" key="1">
    <citation type="journal article" date="2009" name="PLoS Genet.">
        <title>Genomic analysis of the basal lineage fungus Rhizopus oryzae reveals a whole-genome duplication.</title>
        <authorList>
            <person name="Ma L.-J."/>
            <person name="Ibrahim A.S."/>
            <person name="Skory C."/>
            <person name="Grabherr M.G."/>
            <person name="Burger G."/>
            <person name="Butler M."/>
            <person name="Elias M."/>
            <person name="Idnurm A."/>
            <person name="Lang B.F."/>
            <person name="Sone T."/>
            <person name="Abe A."/>
            <person name="Calvo S.E."/>
            <person name="Corrochano L.M."/>
            <person name="Engels R."/>
            <person name="Fu J."/>
            <person name="Hansberg W."/>
            <person name="Kim J.-M."/>
            <person name="Kodira C.D."/>
            <person name="Koehrsen M.J."/>
            <person name="Liu B."/>
            <person name="Miranda-Saavedra D."/>
            <person name="O'Leary S."/>
            <person name="Ortiz-Castellanos L."/>
            <person name="Poulter R."/>
            <person name="Rodriguez-Romero J."/>
            <person name="Ruiz-Herrera J."/>
            <person name="Shen Y.-Q."/>
            <person name="Zeng Q."/>
            <person name="Galagan J."/>
            <person name="Birren B.W."/>
            <person name="Cuomo C.A."/>
            <person name="Wickes B.L."/>
        </authorList>
    </citation>
    <scope>NUCLEOTIDE SEQUENCE [LARGE SCALE GENOMIC DNA]</scope>
    <source>
        <strain evidence="2">RA 99-880 / ATCC MYA-4621 / FGSC 9543 / NRRL 43880</strain>
    </source>
</reference>